<keyword evidence="2" id="KW-1185">Reference proteome</keyword>
<dbReference type="AlphaFoldDB" id="A0A4Y2Q7J8"/>
<evidence type="ECO:0000313" key="2">
    <source>
        <dbReference type="Proteomes" id="UP000499080"/>
    </source>
</evidence>
<feature type="non-terminal residue" evidence="1">
    <location>
        <position position="38"/>
    </location>
</feature>
<dbReference type="Proteomes" id="UP000499080">
    <property type="component" value="Unassembled WGS sequence"/>
</dbReference>
<dbReference type="EMBL" id="BGPR01013062">
    <property type="protein sequence ID" value="GBN59063.1"/>
    <property type="molecule type" value="Genomic_DNA"/>
</dbReference>
<protein>
    <submittedName>
        <fullName evidence="1">Uncharacterized protein</fullName>
    </submittedName>
</protein>
<proteinExistence type="predicted"/>
<sequence>MERPFLQKFQEVDSCSCAISCQQRKKASDCHCGLSFKR</sequence>
<evidence type="ECO:0000313" key="1">
    <source>
        <dbReference type="EMBL" id="GBN59063.1"/>
    </source>
</evidence>
<organism evidence="1 2">
    <name type="scientific">Araneus ventricosus</name>
    <name type="common">Orbweaver spider</name>
    <name type="synonym">Epeira ventricosa</name>
    <dbReference type="NCBI Taxonomy" id="182803"/>
    <lineage>
        <taxon>Eukaryota</taxon>
        <taxon>Metazoa</taxon>
        <taxon>Ecdysozoa</taxon>
        <taxon>Arthropoda</taxon>
        <taxon>Chelicerata</taxon>
        <taxon>Arachnida</taxon>
        <taxon>Araneae</taxon>
        <taxon>Araneomorphae</taxon>
        <taxon>Entelegynae</taxon>
        <taxon>Araneoidea</taxon>
        <taxon>Araneidae</taxon>
        <taxon>Araneus</taxon>
    </lineage>
</organism>
<gene>
    <name evidence="1" type="ORF">AVEN_26408_1</name>
</gene>
<comment type="caution">
    <text evidence="1">The sequence shown here is derived from an EMBL/GenBank/DDBJ whole genome shotgun (WGS) entry which is preliminary data.</text>
</comment>
<name>A0A4Y2Q7J8_ARAVE</name>
<accession>A0A4Y2Q7J8</accession>
<reference evidence="1 2" key="1">
    <citation type="journal article" date="2019" name="Sci. Rep.">
        <title>Orb-weaving spider Araneus ventricosus genome elucidates the spidroin gene catalogue.</title>
        <authorList>
            <person name="Kono N."/>
            <person name="Nakamura H."/>
            <person name="Ohtoshi R."/>
            <person name="Moran D.A.P."/>
            <person name="Shinohara A."/>
            <person name="Yoshida Y."/>
            <person name="Fujiwara M."/>
            <person name="Mori M."/>
            <person name="Tomita M."/>
            <person name="Arakawa K."/>
        </authorList>
    </citation>
    <scope>NUCLEOTIDE SEQUENCE [LARGE SCALE GENOMIC DNA]</scope>
</reference>